<accession>A0A8T2NEG6</accession>
<sequence length="85" mass="9394">MCKKWSNGCAVCCCSAAELIGGECLYSVRQSAAGPACTPTLLTRLLTRNPCMWRMRDLKMQRTRGTLHSITPLHNQAKHPPVQPP</sequence>
<name>A0A8T2NEG6_9TELE</name>
<gene>
    <name evidence="1" type="ORF">JZ751_029567</name>
</gene>
<protein>
    <submittedName>
        <fullName evidence="1">Uncharacterized protein</fullName>
    </submittedName>
</protein>
<dbReference type="AlphaFoldDB" id="A0A8T2NEG6"/>
<keyword evidence="2" id="KW-1185">Reference proteome</keyword>
<reference evidence="1" key="1">
    <citation type="thesis" date="2021" institute="BYU ScholarsArchive" country="Provo, UT, USA">
        <title>Applications of and Algorithms for Genome Assembly and Genomic Analyses with an Emphasis on Marine Teleosts.</title>
        <authorList>
            <person name="Pickett B.D."/>
        </authorList>
    </citation>
    <scope>NUCLEOTIDE SEQUENCE</scope>
    <source>
        <strain evidence="1">HI-2016</strain>
    </source>
</reference>
<organism evidence="1 2">
    <name type="scientific">Albula glossodonta</name>
    <name type="common">roundjaw bonefish</name>
    <dbReference type="NCBI Taxonomy" id="121402"/>
    <lineage>
        <taxon>Eukaryota</taxon>
        <taxon>Metazoa</taxon>
        <taxon>Chordata</taxon>
        <taxon>Craniata</taxon>
        <taxon>Vertebrata</taxon>
        <taxon>Euteleostomi</taxon>
        <taxon>Actinopterygii</taxon>
        <taxon>Neopterygii</taxon>
        <taxon>Teleostei</taxon>
        <taxon>Albuliformes</taxon>
        <taxon>Albulidae</taxon>
        <taxon>Albula</taxon>
    </lineage>
</organism>
<comment type="caution">
    <text evidence="1">The sequence shown here is derived from an EMBL/GenBank/DDBJ whole genome shotgun (WGS) entry which is preliminary data.</text>
</comment>
<dbReference type="EMBL" id="JAFBMS010000091">
    <property type="protein sequence ID" value="KAG9337281.1"/>
    <property type="molecule type" value="Genomic_DNA"/>
</dbReference>
<dbReference type="OrthoDB" id="8981452at2759"/>
<evidence type="ECO:0000313" key="2">
    <source>
        <dbReference type="Proteomes" id="UP000824540"/>
    </source>
</evidence>
<evidence type="ECO:0000313" key="1">
    <source>
        <dbReference type="EMBL" id="KAG9337281.1"/>
    </source>
</evidence>
<dbReference type="Proteomes" id="UP000824540">
    <property type="component" value="Unassembled WGS sequence"/>
</dbReference>
<proteinExistence type="predicted"/>